<feature type="domain" description="DUF6535" evidence="2">
    <location>
        <begin position="1"/>
        <end position="131"/>
    </location>
</feature>
<keyword evidence="4" id="KW-1185">Reference proteome</keyword>
<proteinExistence type="predicted"/>
<feature type="non-terminal residue" evidence="3">
    <location>
        <position position="1"/>
    </location>
</feature>
<evidence type="ECO:0000313" key="4">
    <source>
        <dbReference type="Proteomes" id="UP000008370"/>
    </source>
</evidence>
<accession>K5UQM7</accession>
<feature type="transmembrane region" description="Helical" evidence="1">
    <location>
        <begin position="102"/>
        <end position="124"/>
    </location>
</feature>
<dbReference type="Proteomes" id="UP000008370">
    <property type="component" value="Unassembled WGS sequence"/>
</dbReference>
<keyword evidence="1" id="KW-0812">Transmembrane</keyword>
<dbReference type="InterPro" id="IPR045338">
    <property type="entry name" value="DUF6535"/>
</dbReference>
<gene>
    <name evidence="3" type="ORF">PHACADRAFT_58966</name>
</gene>
<dbReference type="InParanoid" id="K5UQM7"/>
<feature type="transmembrane region" description="Helical" evidence="1">
    <location>
        <begin position="25"/>
        <end position="42"/>
    </location>
</feature>
<dbReference type="HOGENOM" id="CLU_018688_2_1_1"/>
<keyword evidence="1" id="KW-0472">Membrane</keyword>
<feature type="non-terminal residue" evidence="3">
    <location>
        <position position="131"/>
    </location>
</feature>
<protein>
    <recommendedName>
        <fullName evidence="2">DUF6535 domain-containing protein</fullName>
    </recommendedName>
</protein>
<dbReference type="EMBL" id="JH930476">
    <property type="protein sequence ID" value="EKM52136.1"/>
    <property type="molecule type" value="Genomic_DNA"/>
</dbReference>
<organism evidence="3 4">
    <name type="scientific">Phanerochaete carnosa (strain HHB-10118-sp)</name>
    <name type="common">White-rot fungus</name>
    <name type="synonym">Peniophora carnosa</name>
    <dbReference type="NCBI Taxonomy" id="650164"/>
    <lineage>
        <taxon>Eukaryota</taxon>
        <taxon>Fungi</taxon>
        <taxon>Dikarya</taxon>
        <taxon>Basidiomycota</taxon>
        <taxon>Agaricomycotina</taxon>
        <taxon>Agaricomycetes</taxon>
        <taxon>Polyporales</taxon>
        <taxon>Phanerochaetaceae</taxon>
        <taxon>Phanerochaete</taxon>
    </lineage>
</organism>
<dbReference type="OrthoDB" id="3269725at2759"/>
<keyword evidence="1" id="KW-1133">Transmembrane helix</keyword>
<reference evidence="3 4" key="1">
    <citation type="journal article" date="2012" name="BMC Genomics">
        <title>Comparative genomics of the white-rot fungi, Phanerochaete carnosa and P. chrysosporium, to elucidate the genetic basis of the distinct wood types they colonize.</title>
        <authorList>
            <person name="Suzuki H."/>
            <person name="MacDonald J."/>
            <person name="Syed K."/>
            <person name="Salamov A."/>
            <person name="Hori C."/>
            <person name="Aerts A."/>
            <person name="Henrissat B."/>
            <person name="Wiebenga A."/>
            <person name="vanKuyk P.A."/>
            <person name="Barry K."/>
            <person name="Lindquist E."/>
            <person name="LaButti K."/>
            <person name="Lapidus A."/>
            <person name="Lucas S."/>
            <person name="Coutinho P."/>
            <person name="Gong Y."/>
            <person name="Samejima M."/>
            <person name="Mahadevan R."/>
            <person name="Abou-Zaid M."/>
            <person name="de Vries R.P."/>
            <person name="Igarashi K."/>
            <person name="Yadav J.S."/>
            <person name="Grigoriev I.V."/>
            <person name="Master E.R."/>
        </authorList>
    </citation>
    <scope>NUCLEOTIDE SEQUENCE [LARGE SCALE GENOMIC DNA]</scope>
    <source>
        <strain evidence="3 4">HHB-10118-sp</strain>
    </source>
</reference>
<dbReference type="AlphaFoldDB" id="K5UQM7"/>
<dbReference type="RefSeq" id="XP_007399916.1">
    <property type="nucleotide sequence ID" value="XM_007399854.1"/>
</dbReference>
<evidence type="ECO:0000259" key="2">
    <source>
        <dbReference type="Pfam" id="PF20153"/>
    </source>
</evidence>
<sequence>WAGIEDHLMTNDIGEMEDYADDIDTLLVFAGLFSAILTAFLVETYPMLQADSTDTTNQLLAISLATQLHTAGTVVTDTLNQTLTTFSDTLTTPFSPSTASRWINALFFLSLIFGLAAALFSILAKQWIREY</sequence>
<name>K5UQM7_PHACS</name>
<evidence type="ECO:0000313" key="3">
    <source>
        <dbReference type="EMBL" id="EKM52136.1"/>
    </source>
</evidence>
<dbReference type="KEGG" id="pco:PHACADRAFT_58966"/>
<dbReference type="Pfam" id="PF20153">
    <property type="entry name" value="DUF6535"/>
    <property type="match status" value="1"/>
</dbReference>
<dbReference type="GeneID" id="18920120"/>
<evidence type="ECO:0000256" key="1">
    <source>
        <dbReference type="SAM" id="Phobius"/>
    </source>
</evidence>